<accession>A0A6P3YWL4</accession>
<evidence type="ECO:0000256" key="3">
    <source>
        <dbReference type="ARBA" id="ARBA00022771"/>
    </source>
</evidence>
<dbReference type="NCBIfam" id="TIGR01565">
    <property type="entry name" value="homeo_ZF_HD"/>
    <property type="match status" value="1"/>
</dbReference>
<dbReference type="InterPro" id="IPR009057">
    <property type="entry name" value="Homeodomain-like_sf"/>
</dbReference>
<keyword evidence="3 12" id="KW-0863">Zinc-finger</keyword>
<dbReference type="GO" id="GO:0008270">
    <property type="term" value="F:zinc ion binding"/>
    <property type="evidence" value="ECO:0007669"/>
    <property type="project" value="UniProtKB-KW"/>
</dbReference>
<dbReference type="RefSeq" id="XP_015868249.2">
    <property type="nucleotide sequence ID" value="XM_016012763.4"/>
</dbReference>
<dbReference type="PANTHER" id="PTHR31948">
    <property type="entry name" value="ZINC-FINGER HOMEODOMAIN PROTEIN 2"/>
    <property type="match status" value="1"/>
</dbReference>
<evidence type="ECO:0000256" key="2">
    <source>
        <dbReference type="ARBA" id="ARBA00022723"/>
    </source>
</evidence>
<evidence type="ECO:0000256" key="1">
    <source>
        <dbReference type="ARBA" id="ARBA00004123"/>
    </source>
</evidence>
<dbReference type="InterPro" id="IPR006456">
    <property type="entry name" value="ZF_HD_homeobox_Cys/His_dimer"/>
</dbReference>
<keyword evidence="5" id="KW-0805">Transcription regulation</keyword>
<evidence type="ECO:0000313" key="11">
    <source>
        <dbReference type="Proteomes" id="UP001652623"/>
    </source>
</evidence>
<feature type="domain" description="ZF-HD dimerization-type" evidence="10">
    <location>
        <begin position="27"/>
        <end position="76"/>
    </location>
</feature>
<dbReference type="Gene3D" id="1.10.10.60">
    <property type="entry name" value="Homeodomain-like"/>
    <property type="match status" value="1"/>
</dbReference>
<dbReference type="KEGG" id="zju:107405676"/>
<dbReference type="Proteomes" id="UP001652623">
    <property type="component" value="Chromosome 4"/>
</dbReference>
<dbReference type="SUPFAM" id="SSF46689">
    <property type="entry name" value="Homeodomain-like"/>
    <property type="match status" value="1"/>
</dbReference>
<dbReference type="GO" id="GO:0003700">
    <property type="term" value="F:DNA-binding transcription factor activity"/>
    <property type="evidence" value="ECO:0007669"/>
    <property type="project" value="TreeGrafter"/>
</dbReference>
<keyword evidence="6 12" id="KW-0238">DNA-binding</keyword>
<keyword evidence="9" id="KW-0539">Nucleus</keyword>
<organism evidence="11 12">
    <name type="scientific">Ziziphus jujuba</name>
    <name type="common">Chinese jujube</name>
    <name type="synonym">Ziziphus sativa</name>
    <dbReference type="NCBI Taxonomy" id="326968"/>
    <lineage>
        <taxon>Eukaryota</taxon>
        <taxon>Viridiplantae</taxon>
        <taxon>Streptophyta</taxon>
        <taxon>Embryophyta</taxon>
        <taxon>Tracheophyta</taxon>
        <taxon>Spermatophyta</taxon>
        <taxon>Magnoliopsida</taxon>
        <taxon>eudicotyledons</taxon>
        <taxon>Gunneridae</taxon>
        <taxon>Pentapetalae</taxon>
        <taxon>rosids</taxon>
        <taxon>fabids</taxon>
        <taxon>Rosales</taxon>
        <taxon>Rhamnaceae</taxon>
        <taxon>Paliureae</taxon>
        <taxon>Ziziphus</taxon>
    </lineage>
</organism>
<dbReference type="GO" id="GO:0050793">
    <property type="term" value="P:regulation of developmental process"/>
    <property type="evidence" value="ECO:0007669"/>
    <property type="project" value="TreeGrafter"/>
</dbReference>
<keyword evidence="7 12" id="KW-0371">Homeobox</keyword>
<keyword evidence="2" id="KW-0479">Metal-binding</keyword>
<keyword evidence="11" id="KW-1185">Reference proteome</keyword>
<evidence type="ECO:0000259" key="10">
    <source>
        <dbReference type="PROSITE" id="PS51523"/>
    </source>
</evidence>
<reference evidence="12" key="1">
    <citation type="submission" date="2025-08" db="UniProtKB">
        <authorList>
            <consortium name="RefSeq"/>
        </authorList>
    </citation>
    <scope>IDENTIFICATION</scope>
    <source>
        <tissue evidence="12">Seedling</tissue>
    </source>
</reference>
<protein>
    <submittedName>
        <fullName evidence="12">Zinc-finger homeodomain protein 4</fullName>
    </submittedName>
</protein>
<comment type="subcellular location">
    <subcellularLocation>
        <location evidence="1">Nucleus</location>
    </subcellularLocation>
</comment>
<gene>
    <name evidence="12" type="primary">LOC107405676</name>
</gene>
<dbReference type="GO" id="GO:0000976">
    <property type="term" value="F:transcription cis-regulatory region binding"/>
    <property type="evidence" value="ECO:0007669"/>
    <property type="project" value="TreeGrafter"/>
</dbReference>
<name>A0A6P3YWL4_ZIZJJ</name>
<dbReference type="PANTHER" id="PTHR31948:SF163">
    <property type="entry name" value="ZINC-FINGER HOMEODOMAIN PROTEIN 3"/>
    <property type="match status" value="1"/>
</dbReference>
<dbReference type="Pfam" id="PF04770">
    <property type="entry name" value="ZF-HD_dimer"/>
    <property type="match status" value="1"/>
</dbReference>
<dbReference type="PROSITE" id="PS51523">
    <property type="entry name" value="ZF_HD_DIMER"/>
    <property type="match status" value="1"/>
</dbReference>
<evidence type="ECO:0000256" key="6">
    <source>
        <dbReference type="ARBA" id="ARBA00023125"/>
    </source>
</evidence>
<evidence type="ECO:0000256" key="9">
    <source>
        <dbReference type="ARBA" id="ARBA00023242"/>
    </source>
</evidence>
<sequence length="227" mass="26022">MSSNSINPSGERNGEIIMEEQKKVAVYKECLKNHAAAIGGIATDGCGEFMPAGKLGTVEALKCSACNCHRNFHRKHIQPDGCDRDRDYHSSSPVFFLNHNNDNNAAGKKPIRWGHQNAVILGSSQQAWHPTKPSFEVSYKNKSGDDDDDDDQVHEKEKVMMRKRFRTKFSQQQKEKMLKFAEKVEWKIHTVEDSEVQQFCQEVGIKRSVLKVWMHNNKHNFANKNRH</sequence>
<evidence type="ECO:0000256" key="8">
    <source>
        <dbReference type="ARBA" id="ARBA00023163"/>
    </source>
</evidence>
<dbReference type="NCBIfam" id="TIGR01566">
    <property type="entry name" value="ZF_HD_prot_N"/>
    <property type="match status" value="1"/>
</dbReference>
<evidence type="ECO:0000256" key="7">
    <source>
        <dbReference type="ARBA" id="ARBA00023155"/>
    </source>
</evidence>
<dbReference type="InterPro" id="IPR006455">
    <property type="entry name" value="Homeodomain_ZF_HD"/>
</dbReference>
<keyword evidence="4" id="KW-0862">Zinc</keyword>
<dbReference type="InParanoid" id="A0A6P3YWL4"/>
<proteinExistence type="predicted"/>
<evidence type="ECO:0000256" key="4">
    <source>
        <dbReference type="ARBA" id="ARBA00022833"/>
    </source>
</evidence>
<dbReference type="AlphaFoldDB" id="A0A6P3YWL4"/>
<evidence type="ECO:0000313" key="12">
    <source>
        <dbReference type="RefSeq" id="XP_015868249.2"/>
    </source>
</evidence>
<dbReference type="GeneID" id="107405676"/>
<dbReference type="GO" id="GO:0005634">
    <property type="term" value="C:nucleus"/>
    <property type="evidence" value="ECO:0007669"/>
    <property type="project" value="UniProtKB-SubCell"/>
</dbReference>
<keyword evidence="8" id="KW-0804">Transcription</keyword>
<evidence type="ECO:0000256" key="5">
    <source>
        <dbReference type="ARBA" id="ARBA00023015"/>
    </source>
</evidence>